<proteinExistence type="predicted"/>
<accession>A0A4Y7TF83</accession>
<evidence type="ECO:0008006" key="3">
    <source>
        <dbReference type="Google" id="ProtNLM"/>
    </source>
</evidence>
<reference evidence="1 2" key="1">
    <citation type="journal article" date="2019" name="Nat. Ecol. Evol.">
        <title>Megaphylogeny resolves global patterns of mushroom evolution.</title>
        <authorList>
            <person name="Varga T."/>
            <person name="Krizsan K."/>
            <person name="Foldi C."/>
            <person name="Dima B."/>
            <person name="Sanchez-Garcia M."/>
            <person name="Sanchez-Ramirez S."/>
            <person name="Szollosi G.J."/>
            <person name="Szarkandi J.G."/>
            <person name="Papp V."/>
            <person name="Albert L."/>
            <person name="Andreopoulos W."/>
            <person name="Angelini C."/>
            <person name="Antonin V."/>
            <person name="Barry K.W."/>
            <person name="Bougher N.L."/>
            <person name="Buchanan P."/>
            <person name="Buyck B."/>
            <person name="Bense V."/>
            <person name="Catcheside P."/>
            <person name="Chovatia M."/>
            <person name="Cooper J."/>
            <person name="Damon W."/>
            <person name="Desjardin D."/>
            <person name="Finy P."/>
            <person name="Geml J."/>
            <person name="Haridas S."/>
            <person name="Hughes K."/>
            <person name="Justo A."/>
            <person name="Karasinski D."/>
            <person name="Kautmanova I."/>
            <person name="Kiss B."/>
            <person name="Kocsube S."/>
            <person name="Kotiranta H."/>
            <person name="LaButti K.M."/>
            <person name="Lechner B.E."/>
            <person name="Liimatainen K."/>
            <person name="Lipzen A."/>
            <person name="Lukacs Z."/>
            <person name="Mihaltcheva S."/>
            <person name="Morgado L.N."/>
            <person name="Niskanen T."/>
            <person name="Noordeloos M.E."/>
            <person name="Ohm R.A."/>
            <person name="Ortiz-Santana B."/>
            <person name="Ovrebo C."/>
            <person name="Racz N."/>
            <person name="Riley R."/>
            <person name="Savchenko A."/>
            <person name="Shiryaev A."/>
            <person name="Soop K."/>
            <person name="Spirin V."/>
            <person name="Szebenyi C."/>
            <person name="Tomsovsky M."/>
            <person name="Tulloss R.E."/>
            <person name="Uehling J."/>
            <person name="Grigoriev I.V."/>
            <person name="Vagvolgyi C."/>
            <person name="Papp T."/>
            <person name="Martin F.M."/>
            <person name="Miettinen O."/>
            <person name="Hibbett D.S."/>
            <person name="Nagy L.G."/>
        </authorList>
    </citation>
    <scope>NUCLEOTIDE SEQUENCE [LARGE SCALE GENOMIC DNA]</scope>
    <source>
        <strain evidence="1 2">FP101781</strain>
    </source>
</reference>
<evidence type="ECO:0000313" key="2">
    <source>
        <dbReference type="Proteomes" id="UP000298030"/>
    </source>
</evidence>
<sequence>MPRLQTCNARYYTLSTEETNFHPSTASLENSFAKFFSWQRLAFLRTAVLVHKGYSPSKYGLHPDVVPRLFRLEMHCPWMPRLWAEVDVHQGAGAHSERLNFILDRGHPLPLSLSVEENISAPTGSESSLQVFDTLTCIPSERNPLRFRQLLFSGRPPFIADCLNIFPERDMLDTIRIVHSGTSEGTDDVVLATDSGLLAGEIPSLRALDLMRCVVPFMSRILFSPNLTRLILDVPEHYDARQLLEVLQHTSQLQVFQLSSPCEFSESPHPLFPVQLRQLTDLFMVGGTTSLMKVLENLRLSATVVTAMLMCDVPAASLSVSRQVAERLFAALGTARVPPAIRRMDPNQPFSPKLFFLQHADPFYRIFTVQENLTSGWDLLTSTNVKFIDEGTGAEIPVEEWHPMFTVASPETLQQMTGWSLAAVSDIRILTLHDAYPRATFWKFLSMIKSLRRISIEAAHVLDFLPSLFTLPSQDPTTLPYPLLQHIQVDGTLSSDTGSERLLQPIGVALQNRLRLISQSATPGDVQPLESLEFRHCLSPLDKIVLEALPATLVKGINCWIVSDID</sequence>
<organism evidence="1 2">
    <name type="scientific">Coprinellus micaceus</name>
    <name type="common">Glistening ink-cap mushroom</name>
    <name type="synonym">Coprinus micaceus</name>
    <dbReference type="NCBI Taxonomy" id="71717"/>
    <lineage>
        <taxon>Eukaryota</taxon>
        <taxon>Fungi</taxon>
        <taxon>Dikarya</taxon>
        <taxon>Basidiomycota</taxon>
        <taxon>Agaricomycotina</taxon>
        <taxon>Agaricomycetes</taxon>
        <taxon>Agaricomycetidae</taxon>
        <taxon>Agaricales</taxon>
        <taxon>Agaricineae</taxon>
        <taxon>Psathyrellaceae</taxon>
        <taxon>Coprinellus</taxon>
    </lineage>
</organism>
<dbReference type="SUPFAM" id="SSF52047">
    <property type="entry name" value="RNI-like"/>
    <property type="match status" value="1"/>
</dbReference>
<dbReference type="EMBL" id="QPFP01000014">
    <property type="protein sequence ID" value="TEB32833.1"/>
    <property type="molecule type" value="Genomic_DNA"/>
</dbReference>
<dbReference type="AlphaFoldDB" id="A0A4Y7TF83"/>
<dbReference type="Proteomes" id="UP000298030">
    <property type="component" value="Unassembled WGS sequence"/>
</dbReference>
<comment type="caution">
    <text evidence="1">The sequence shown here is derived from an EMBL/GenBank/DDBJ whole genome shotgun (WGS) entry which is preliminary data.</text>
</comment>
<gene>
    <name evidence="1" type="ORF">FA13DRAFT_1813183</name>
</gene>
<name>A0A4Y7TF83_COPMI</name>
<protein>
    <recommendedName>
        <fullName evidence="3">F-box domain-containing protein</fullName>
    </recommendedName>
</protein>
<evidence type="ECO:0000313" key="1">
    <source>
        <dbReference type="EMBL" id="TEB32833.1"/>
    </source>
</evidence>
<keyword evidence="2" id="KW-1185">Reference proteome</keyword>